<gene>
    <name evidence="2" type="ORF">GCM10010991_23680</name>
</gene>
<protein>
    <submittedName>
        <fullName evidence="2">Flagellar biosynthesis protein FlgB</fullName>
    </submittedName>
</protein>
<keyword evidence="2" id="KW-0966">Cell projection</keyword>
<evidence type="ECO:0000313" key="3">
    <source>
        <dbReference type="Proteomes" id="UP000598196"/>
    </source>
</evidence>
<comment type="caution">
    <text evidence="2">The sequence shown here is derived from an EMBL/GenBank/DDBJ whole genome shotgun (WGS) entry which is preliminary data.</text>
</comment>
<reference evidence="2 3" key="1">
    <citation type="journal article" date="2014" name="Int. J. Syst. Evol. Microbiol.">
        <title>Complete genome sequence of Corynebacterium casei LMG S-19264T (=DSM 44701T), isolated from a smear-ripened cheese.</title>
        <authorList>
            <consortium name="US DOE Joint Genome Institute (JGI-PGF)"/>
            <person name="Walter F."/>
            <person name="Albersmeier A."/>
            <person name="Kalinowski J."/>
            <person name="Ruckert C."/>
        </authorList>
    </citation>
    <scope>NUCLEOTIDE SEQUENCE [LARGE SCALE GENOMIC DNA]</scope>
    <source>
        <strain evidence="2 3">CGMCC 1.7029</strain>
    </source>
</reference>
<dbReference type="Proteomes" id="UP000598196">
    <property type="component" value="Unassembled WGS sequence"/>
</dbReference>
<dbReference type="OrthoDB" id="9788334at2"/>
<keyword evidence="2" id="KW-0969">Cilium</keyword>
<accession>A0A917YKW3</accession>
<sequence>MFEKLEITKMTQGFARHAGARQAEIARNMAHADTPGFKARDMPPFAEVYGAAQGQGMLATRPGHLGSAKGPEGAAVARVDGSAASPDGNTVSIEREMVRAAEVRQDHAMALSIYQSVSNILRGSLGKAR</sequence>
<dbReference type="RefSeq" id="WP_146287072.1">
    <property type="nucleotide sequence ID" value="NZ_VOAK01000022.1"/>
</dbReference>
<dbReference type="NCBIfam" id="NF009270">
    <property type="entry name" value="PRK12627.1"/>
    <property type="match status" value="1"/>
</dbReference>
<dbReference type="EMBL" id="BMLP01000004">
    <property type="protein sequence ID" value="GGO33792.1"/>
    <property type="molecule type" value="Genomic_DNA"/>
</dbReference>
<dbReference type="AlphaFoldDB" id="A0A917YKW3"/>
<evidence type="ECO:0000313" key="2">
    <source>
        <dbReference type="EMBL" id="GGO33792.1"/>
    </source>
</evidence>
<proteinExistence type="predicted"/>
<name>A0A917YKW3_9RHOB</name>
<feature type="region of interest" description="Disordered" evidence="1">
    <location>
        <begin position="60"/>
        <end position="90"/>
    </location>
</feature>
<keyword evidence="2" id="KW-0282">Flagellum</keyword>
<organism evidence="2 3">
    <name type="scientific">Gemmobacter aquaticus</name>
    <dbReference type="NCBI Taxonomy" id="490185"/>
    <lineage>
        <taxon>Bacteria</taxon>
        <taxon>Pseudomonadati</taxon>
        <taxon>Pseudomonadota</taxon>
        <taxon>Alphaproteobacteria</taxon>
        <taxon>Rhodobacterales</taxon>
        <taxon>Paracoccaceae</taxon>
        <taxon>Gemmobacter</taxon>
    </lineage>
</organism>
<keyword evidence="3" id="KW-1185">Reference proteome</keyword>
<evidence type="ECO:0000256" key="1">
    <source>
        <dbReference type="SAM" id="MobiDB-lite"/>
    </source>
</evidence>